<sequence length="228" mass="25774">MSVLHVDSIRKRYKDKIILSDVYLKCQTGEIAGVMGRNGSGKSTLFKIIFKTVSADSRFVKVDHKVLRGSAETRKEINYLPEYGFLPHHVRIRDAFELYLGRALPAGLKEDAFLLPLLQKKAVQMSVGERRYVEILLTLYSEAGFVLLDEPFKGLAPLIRDQIVHHLRLVQPGKGILISDHDAGRICEISDSLMLLKNGFLKKLRDRAELITLGYLPRESKSTNQSIV</sequence>
<proteinExistence type="predicted"/>
<keyword evidence="1" id="KW-0813">Transport</keyword>
<comment type="caution">
    <text evidence="5">The sequence shown here is derived from an EMBL/GenBank/DDBJ whole genome shotgun (WGS) entry which is preliminary data.</text>
</comment>
<keyword evidence="6" id="KW-1185">Reference proteome</keyword>
<dbReference type="PANTHER" id="PTHR42939">
    <property type="entry name" value="ABC TRANSPORTER ATP-BINDING PROTEIN ALBC-RELATED"/>
    <property type="match status" value="1"/>
</dbReference>
<dbReference type="InterPro" id="IPR051782">
    <property type="entry name" value="ABC_Transporter_VariousFunc"/>
</dbReference>
<dbReference type="Proteomes" id="UP001174839">
    <property type="component" value="Unassembled WGS sequence"/>
</dbReference>
<reference evidence="5" key="1">
    <citation type="submission" date="2023-06" db="EMBL/GenBank/DDBJ databases">
        <title>Robiginitalea aurantiacus sp. nov. and Algoriphagus sediminis sp. nov., isolated from coastal sediment.</title>
        <authorList>
            <person name="Zhou Z.Y."/>
            <person name="An J."/>
            <person name="Jia Y.W."/>
            <person name="Du Z.J."/>
        </authorList>
    </citation>
    <scope>NUCLEOTIDE SEQUENCE</scope>
    <source>
        <strain evidence="5">M39</strain>
    </source>
</reference>
<evidence type="ECO:0000256" key="3">
    <source>
        <dbReference type="ARBA" id="ARBA00022840"/>
    </source>
</evidence>
<accession>A0ABT7WFR9</accession>
<dbReference type="Gene3D" id="3.40.50.300">
    <property type="entry name" value="P-loop containing nucleotide triphosphate hydrolases"/>
    <property type="match status" value="1"/>
</dbReference>
<dbReference type="EMBL" id="JAUDUY010000004">
    <property type="protein sequence ID" value="MDM9631761.1"/>
    <property type="molecule type" value="Genomic_DNA"/>
</dbReference>
<dbReference type="InterPro" id="IPR003439">
    <property type="entry name" value="ABC_transporter-like_ATP-bd"/>
</dbReference>
<protein>
    <submittedName>
        <fullName evidence="5">ATP-binding cassette domain-containing protein</fullName>
    </submittedName>
</protein>
<dbReference type="SMART" id="SM00382">
    <property type="entry name" value="AAA"/>
    <property type="match status" value="1"/>
</dbReference>
<evidence type="ECO:0000313" key="5">
    <source>
        <dbReference type="EMBL" id="MDM9631761.1"/>
    </source>
</evidence>
<dbReference type="InterPro" id="IPR003593">
    <property type="entry name" value="AAA+_ATPase"/>
</dbReference>
<keyword evidence="3 5" id="KW-0067">ATP-binding</keyword>
<keyword evidence="2" id="KW-0547">Nucleotide-binding</keyword>
<evidence type="ECO:0000259" key="4">
    <source>
        <dbReference type="PROSITE" id="PS50893"/>
    </source>
</evidence>
<dbReference type="RefSeq" id="WP_289725125.1">
    <property type="nucleotide sequence ID" value="NZ_JAUDUY010000004.1"/>
</dbReference>
<dbReference type="SUPFAM" id="SSF52540">
    <property type="entry name" value="P-loop containing nucleoside triphosphate hydrolases"/>
    <property type="match status" value="1"/>
</dbReference>
<gene>
    <name evidence="5" type="ORF">QU605_09780</name>
</gene>
<dbReference type="InterPro" id="IPR027417">
    <property type="entry name" value="P-loop_NTPase"/>
</dbReference>
<dbReference type="Pfam" id="PF00005">
    <property type="entry name" value="ABC_tran"/>
    <property type="match status" value="1"/>
</dbReference>
<dbReference type="PANTHER" id="PTHR42939:SF1">
    <property type="entry name" value="ABC TRANSPORTER ATP-BINDING PROTEIN ALBC-RELATED"/>
    <property type="match status" value="1"/>
</dbReference>
<feature type="domain" description="ABC transporter" evidence="4">
    <location>
        <begin position="4"/>
        <end position="223"/>
    </location>
</feature>
<evidence type="ECO:0000256" key="2">
    <source>
        <dbReference type="ARBA" id="ARBA00022741"/>
    </source>
</evidence>
<evidence type="ECO:0000256" key="1">
    <source>
        <dbReference type="ARBA" id="ARBA00022448"/>
    </source>
</evidence>
<evidence type="ECO:0000313" key="6">
    <source>
        <dbReference type="Proteomes" id="UP001174839"/>
    </source>
</evidence>
<dbReference type="GO" id="GO:0005524">
    <property type="term" value="F:ATP binding"/>
    <property type="evidence" value="ECO:0007669"/>
    <property type="project" value="UniProtKB-KW"/>
</dbReference>
<dbReference type="PROSITE" id="PS50893">
    <property type="entry name" value="ABC_TRANSPORTER_2"/>
    <property type="match status" value="1"/>
</dbReference>
<organism evidence="5 6">
    <name type="scientific">Robiginitalea aurantiaca</name>
    <dbReference type="NCBI Taxonomy" id="3056915"/>
    <lineage>
        <taxon>Bacteria</taxon>
        <taxon>Pseudomonadati</taxon>
        <taxon>Bacteroidota</taxon>
        <taxon>Flavobacteriia</taxon>
        <taxon>Flavobacteriales</taxon>
        <taxon>Flavobacteriaceae</taxon>
        <taxon>Robiginitalea</taxon>
    </lineage>
</organism>
<name>A0ABT7WFR9_9FLAO</name>